<dbReference type="AlphaFoldDB" id="A0A345YIS1"/>
<evidence type="ECO:0000313" key="2">
    <source>
        <dbReference type="Proteomes" id="UP000254508"/>
    </source>
</evidence>
<evidence type="ECO:0000313" key="1">
    <source>
        <dbReference type="EMBL" id="AXK43823.1"/>
    </source>
</evidence>
<name>A0A345YIS1_9SPHN</name>
<reference evidence="1 2" key="1">
    <citation type="submission" date="2018-07" db="EMBL/GenBank/DDBJ databases">
        <title>Genome sequence of Erythrobacter strain YH-07, an antagonistic bacterium isolated from Yellow Sea.</title>
        <authorList>
            <person name="Tang T."/>
            <person name="Liu Q."/>
            <person name="Sun X."/>
        </authorList>
    </citation>
    <scope>NUCLEOTIDE SEQUENCE [LARGE SCALE GENOMIC DNA]</scope>
    <source>
        <strain evidence="1 2">YH-07</strain>
        <plasmid evidence="1 2">unnamed</plasmid>
    </source>
</reference>
<protein>
    <submittedName>
        <fullName evidence="1">Uncharacterized protein</fullName>
    </submittedName>
</protein>
<sequence>MSAALAMDHAIEEAFEPILLPPKPWTTEAAMALCAQIEEFAPKFGCHVALTGGTLYKPGPRKDVDILFYRIRQVDDIDRQGLMMALHGMGLEIGKRHGWVQKGTWEGKPVDLFFPDHIDHIDDETGEYA</sequence>
<accession>A0A345YIS1</accession>
<gene>
    <name evidence="1" type="ORF">DVR09_15315</name>
</gene>
<proteinExistence type="predicted"/>
<dbReference type="Proteomes" id="UP000254508">
    <property type="component" value="Plasmid unnamed"/>
</dbReference>
<dbReference type="EMBL" id="CP031358">
    <property type="protein sequence ID" value="AXK43823.1"/>
    <property type="molecule type" value="Genomic_DNA"/>
</dbReference>
<keyword evidence="2" id="KW-1185">Reference proteome</keyword>
<organism evidence="1 2">
    <name type="scientific">Erythrobacter aureus</name>
    <dbReference type="NCBI Taxonomy" id="2182384"/>
    <lineage>
        <taxon>Bacteria</taxon>
        <taxon>Pseudomonadati</taxon>
        <taxon>Pseudomonadota</taxon>
        <taxon>Alphaproteobacteria</taxon>
        <taxon>Sphingomonadales</taxon>
        <taxon>Erythrobacteraceae</taxon>
        <taxon>Erythrobacter/Porphyrobacter group</taxon>
        <taxon>Erythrobacter</taxon>
    </lineage>
</organism>
<keyword evidence="1" id="KW-0614">Plasmid</keyword>
<geneLocation type="plasmid" evidence="1 2">
    <name>unnamed</name>
</geneLocation>
<dbReference type="RefSeq" id="WP_115418136.1">
    <property type="nucleotide sequence ID" value="NZ_CP031358.1"/>
</dbReference>
<dbReference type="KEGG" id="err:DVR09_15315"/>